<reference evidence="2" key="1">
    <citation type="submission" date="2017-07" db="EMBL/GenBank/DDBJ databases">
        <title>Taro Niue Genome Assembly and Annotation.</title>
        <authorList>
            <person name="Atibalentja N."/>
            <person name="Keating K."/>
            <person name="Fields C.J."/>
        </authorList>
    </citation>
    <scope>NUCLEOTIDE SEQUENCE</scope>
    <source>
        <strain evidence="2">Niue_2</strain>
        <tissue evidence="2">Leaf</tissue>
    </source>
</reference>
<dbReference type="AlphaFoldDB" id="A0A843WBM4"/>
<comment type="caution">
    <text evidence="2">The sequence shown here is derived from an EMBL/GenBank/DDBJ whole genome shotgun (WGS) entry which is preliminary data.</text>
</comment>
<dbReference type="EMBL" id="NMUH01003292">
    <property type="protein sequence ID" value="MQM04837.1"/>
    <property type="molecule type" value="Genomic_DNA"/>
</dbReference>
<proteinExistence type="predicted"/>
<feature type="chain" id="PRO_5032872270" evidence="1">
    <location>
        <begin position="27"/>
        <end position="92"/>
    </location>
</feature>
<keyword evidence="3" id="KW-1185">Reference proteome</keyword>
<gene>
    <name evidence="2" type="ORF">Taro_037639</name>
</gene>
<dbReference type="Proteomes" id="UP000652761">
    <property type="component" value="Unassembled WGS sequence"/>
</dbReference>
<accession>A0A843WBM4</accession>
<evidence type="ECO:0000313" key="2">
    <source>
        <dbReference type="EMBL" id="MQM04837.1"/>
    </source>
</evidence>
<evidence type="ECO:0000256" key="1">
    <source>
        <dbReference type="SAM" id="SignalP"/>
    </source>
</evidence>
<protein>
    <submittedName>
        <fullName evidence="2">Uncharacterized protein</fullName>
    </submittedName>
</protein>
<evidence type="ECO:0000313" key="3">
    <source>
        <dbReference type="Proteomes" id="UP000652761"/>
    </source>
</evidence>
<organism evidence="2 3">
    <name type="scientific">Colocasia esculenta</name>
    <name type="common">Wild taro</name>
    <name type="synonym">Arum esculentum</name>
    <dbReference type="NCBI Taxonomy" id="4460"/>
    <lineage>
        <taxon>Eukaryota</taxon>
        <taxon>Viridiplantae</taxon>
        <taxon>Streptophyta</taxon>
        <taxon>Embryophyta</taxon>
        <taxon>Tracheophyta</taxon>
        <taxon>Spermatophyta</taxon>
        <taxon>Magnoliopsida</taxon>
        <taxon>Liliopsida</taxon>
        <taxon>Araceae</taxon>
        <taxon>Aroideae</taxon>
        <taxon>Colocasieae</taxon>
        <taxon>Colocasia</taxon>
    </lineage>
</organism>
<sequence>MMNSAKEAWPNLALICRAVFFCGVCARSANNPTAAFFFPWMLSLCNNADLGISLVQLEYPIVSLAPQWEECVGDDLKDLQMVAVNVEVEVEG</sequence>
<feature type="signal peptide" evidence="1">
    <location>
        <begin position="1"/>
        <end position="26"/>
    </location>
</feature>
<name>A0A843WBM4_COLES</name>
<keyword evidence="1" id="KW-0732">Signal</keyword>